<keyword evidence="2" id="KW-1185">Reference proteome</keyword>
<dbReference type="AlphaFoldDB" id="A0A916XQ04"/>
<sequence>MAENGLTRVILLNRLVSLSTSRAPPDQIPPTLAGRELIQILQHRREANVAIEFLGATDDEDEAVRLRNGAGHSFIRLSQIRVSLAGDYAYATLLFEHVDDTVRSFPVVNTMTYAGREIGGDPSEWGSTAAHMVVRFPVESYDDGNYRCAVEPHSPITRSLMQTFLSRQLRRYASSVELSFDATVQGKRDRRPKQVPYRFHPKLELWADVGRGMNLVGGKGTVLSHMLFTKRSEVQSIHHGTTLSHEEVVADVDIKVSAKQGPEDADARRSWLADVRKFFEQKGYKAKLYYRHAGGGTLSGGLHHSIEGAADIFMCPKELIALTLPPKRWQPDINDEIASKMKDLVDKDQLWERRK</sequence>
<dbReference type="Proteomes" id="UP000637002">
    <property type="component" value="Unassembled WGS sequence"/>
</dbReference>
<dbReference type="EMBL" id="BMGG01000011">
    <property type="protein sequence ID" value="GGC90123.1"/>
    <property type="molecule type" value="Genomic_DNA"/>
</dbReference>
<comment type="caution">
    <text evidence="1">The sequence shown here is derived from an EMBL/GenBank/DDBJ whole genome shotgun (WGS) entry which is preliminary data.</text>
</comment>
<evidence type="ECO:0000313" key="2">
    <source>
        <dbReference type="Proteomes" id="UP000637002"/>
    </source>
</evidence>
<name>A0A916XQ04_9HYPH</name>
<organism evidence="1 2">
    <name type="scientific">Chelatococcus reniformis</name>
    <dbReference type="NCBI Taxonomy" id="1494448"/>
    <lineage>
        <taxon>Bacteria</taxon>
        <taxon>Pseudomonadati</taxon>
        <taxon>Pseudomonadota</taxon>
        <taxon>Alphaproteobacteria</taxon>
        <taxon>Hyphomicrobiales</taxon>
        <taxon>Chelatococcaceae</taxon>
        <taxon>Chelatococcus</taxon>
    </lineage>
</organism>
<accession>A0A916XQ04</accession>
<protein>
    <submittedName>
        <fullName evidence="1">Uncharacterized protein</fullName>
    </submittedName>
</protein>
<evidence type="ECO:0000313" key="1">
    <source>
        <dbReference type="EMBL" id="GGC90123.1"/>
    </source>
</evidence>
<reference evidence="1" key="2">
    <citation type="submission" date="2020-09" db="EMBL/GenBank/DDBJ databases">
        <authorList>
            <person name="Sun Q."/>
            <person name="Zhou Y."/>
        </authorList>
    </citation>
    <scope>NUCLEOTIDE SEQUENCE</scope>
    <source>
        <strain evidence="1">CGMCC 1.12919</strain>
    </source>
</reference>
<reference evidence="1" key="1">
    <citation type="journal article" date="2014" name="Int. J. Syst. Evol. Microbiol.">
        <title>Complete genome sequence of Corynebacterium casei LMG S-19264T (=DSM 44701T), isolated from a smear-ripened cheese.</title>
        <authorList>
            <consortium name="US DOE Joint Genome Institute (JGI-PGF)"/>
            <person name="Walter F."/>
            <person name="Albersmeier A."/>
            <person name="Kalinowski J."/>
            <person name="Ruckert C."/>
        </authorList>
    </citation>
    <scope>NUCLEOTIDE SEQUENCE</scope>
    <source>
        <strain evidence="1">CGMCC 1.12919</strain>
    </source>
</reference>
<gene>
    <name evidence="1" type="ORF">GCM10010994_54950</name>
</gene>
<dbReference type="RefSeq" id="WP_188612364.1">
    <property type="nucleotide sequence ID" value="NZ_BMGG01000011.1"/>
</dbReference>
<proteinExistence type="predicted"/>